<dbReference type="EMBL" id="MU267984">
    <property type="protein sequence ID" value="KAH7906720.1"/>
    <property type="molecule type" value="Genomic_DNA"/>
</dbReference>
<protein>
    <submittedName>
        <fullName evidence="1">Uncharacterized protein</fullName>
    </submittedName>
</protein>
<sequence>MSRSAQRAFPAVRPSLGRCSWTSARAALNRRMMSSGGHSGSHSSGGSDTPWMVGSALVFGPALLYLLSPSSRNASHHHEKHTEEHHSEVKAEEEETKEPPMADDEGTEVSGSEVKESMDQAFNTDSPKDAQVAEESESAPPKDEDAPAPSKPESEVPSSEGAQPEGNTQTTGPDAASPPTEEQKTENAETSENNPTNIGEARQEAIAVSDKTPEKPDAPKESKS</sequence>
<name>A0ACB8A057_9AGAM</name>
<organism evidence="1 2">
    <name type="scientific">Hygrophoropsis aurantiaca</name>
    <dbReference type="NCBI Taxonomy" id="72124"/>
    <lineage>
        <taxon>Eukaryota</taxon>
        <taxon>Fungi</taxon>
        <taxon>Dikarya</taxon>
        <taxon>Basidiomycota</taxon>
        <taxon>Agaricomycotina</taxon>
        <taxon>Agaricomycetes</taxon>
        <taxon>Agaricomycetidae</taxon>
        <taxon>Boletales</taxon>
        <taxon>Coniophorineae</taxon>
        <taxon>Hygrophoropsidaceae</taxon>
        <taxon>Hygrophoropsis</taxon>
    </lineage>
</organism>
<evidence type="ECO:0000313" key="1">
    <source>
        <dbReference type="EMBL" id="KAH7906720.1"/>
    </source>
</evidence>
<accession>A0ACB8A057</accession>
<comment type="caution">
    <text evidence="1">The sequence shown here is derived from an EMBL/GenBank/DDBJ whole genome shotgun (WGS) entry which is preliminary data.</text>
</comment>
<reference evidence="1" key="1">
    <citation type="journal article" date="2021" name="New Phytol.">
        <title>Evolutionary innovations through gain and loss of genes in the ectomycorrhizal Boletales.</title>
        <authorList>
            <person name="Wu G."/>
            <person name="Miyauchi S."/>
            <person name="Morin E."/>
            <person name="Kuo A."/>
            <person name="Drula E."/>
            <person name="Varga T."/>
            <person name="Kohler A."/>
            <person name="Feng B."/>
            <person name="Cao Y."/>
            <person name="Lipzen A."/>
            <person name="Daum C."/>
            <person name="Hundley H."/>
            <person name="Pangilinan J."/>
            <person name="Johnson J."/>
            <person name="Barry K."/>
            <person name="LaButti K."/>
            <person name="Ng V."/>
            <person name="Ahrendt S."/>
            <person name="Min B."/>
            <person name="Choi I.G."/>
            <person name="Park H."/>
            <person name="Plett J.M."/>
            <person name="Magnuson J."/>
            <person name="Spatafora J.W."/>
            <person name="Nagy L.G."/>
            <person name="Henrissat B."/>
            <person name="Grigoriev I.V."/>
            <person name="Yang Z.L."/>
            <person name="Xu J."/>
            <person name="Martin F.M."/>
        </authorList>
    </citation>
    <scope>NUCLEOTIDE SEQUENCE</scope>
    <source>
        <strain evidence="1">ATCC 28755</strain>
    </source>
</reference>
<proteinExistence type="predicted"/>
<evidence type="ECO:0000313" key="2">
    <source>
        <dbReference type="Proteomes" id="UP000790377"/>
    </source>
</evidence>
<dbReference type="Proteomes" id="UP000790377">
    <property type="component" value="Unassembled WGS sequence"/>
</dbReference>
<gene>
    <name evidence="1" type="ORF">BJ138DRAFT_1104915</name>
</gene>
<keyword evidence="2" id="KW-1185">Reference proteome</keyword>